<name>A0A1T4RID5_9GAMM</name>
<proteinExistence type="predicted"/>
<dbReference type="RefSeq" id="WP_078758748.1">
    <property type="nucleotide sequence ID" value="NZ_FUXP01000009.1"/>
</dbReference>
<evidence type="ECO:0000313" key="8">
    <source>
        <dbReference type="Proteomes" id="UP000190061"/>
    </source>
</evidence>
<feature type="transmembrane region" description="Helical" evidence="5">
    <location>
        <begin position="6"/>
        <end position="23"/>
    </location>
</feature>
<dbReference type="Gene3D" id="1.10.10.60">
    <property type="entry name" value="Homeodomain-like"/>
    <property type="match status" value="1"/>
</dbReference>
<keyword evidence="8" id="KW-1185">Reference proteome</keyword>
<feature type="transmembrane region" description="Helical" evidence="5">
    <location>
        <begin position="135"/>
        <end position="156"/>
    </location>
</feature>
<evidence type="ECO:0000256" key="1">
    <source>
        <dbReference type="ARBA" id="ARBA00023015"/>
    </source>
</evidence>
<dbReference type="InterPro" id="IPR018062">
    <property type="entry name" value="HTH_AraC-typ_CS"/>
</dbReference>
<keyword evidence="5" id="KW-1133">Transmembrane helix</keyword>
<dbReference type="GO" id="GO:0003700">
    <property type="term" value="F:DNA-binding transcription factor activity"/>
    <property type="evidence" value="ECO:0007669"/>
    <property type="project" value="InterPro"/>
</dbReference>
<dbReference type="OrthoDB" id="345413at2"/>
<feature type="transmembrane region" description="Helical" evidence="5">
    <location>
        <begin position="66"/>
        <end position="84"/>
    </location>
</feature>
<evidence type="ECO:0000256" key="2">
    <source>
        <dbReference type="ARBA" id="ARBA00023125"/>
    </source>
</evidence>
<evidence type="ECO:0000256" key="5">
    <source>
        <dbReference type="SAM" id="Phobius"/>
    </source>
</evidence>
<dbReference type="AlphaFoldDB" id="A0A1T4RID5"/>
<dbReference type="InterPro" id="IPR009057">
    <property type="entry name" value="Homeodomain-like_sf"/>
</dbReference>
<accession>A0A1T4RID5</accession>
<dbReference type="GO" id="GO:0043565">
    <property type="term" value="F:sequence-specific DNA binding"/>
    <property type="evidence" value="ECO:0007669"/>
    <property type="project" value="InterPro"/>
</dbReference>
<feature type="transmembrane region" description="Helical" evidence="5">
    <location>
        <begin position="96"/>
        <end position="115"/>
    </location>
</feature>
<keyword evidence="1" id="KW-0805">Transcription regulation</keyword>
<reference evidence="7 8" key="1">
    <citation type="submission" date="2017-02" db="EMBL/GenBank/DDBJ databases">
        <authorList>
            <person name="Peterson S.W."/>
        </authorList>
    </citation>
    <scope>NUCLEOTIDE SEQUENCE [LARGE SCALE GENOMIC DNA]</scope>
    <source>
        <strain evidence="7 8">DSM 21749</strain>
    </source>
</reference>
<evidence type="ECO:0000256" key="4">
    <source>
        <dbReference type="SAM" id="MobiDB-lite"/>
    </source>
</evidence>
<dbReference type="PROSITE" id="PS00041">
    <property type="entry name" value="HTH_ARAC_FAMILY_1"/>
    <property type="match status" value="1"/>
</dbReference>
<dbReference type="PROSITE" id="PS01124">
    <property type="entry name" value="HTH_ARAC_FAMILY_2"/>
    <property type="match status" value="1"/>
</dbReference>
<feature type="transmembrane region" description="Helical" evidence="5">
    <location>
        <begin position="177"/>
        <end position="199"/>
    </location>
</feature>
<feature type="compositionally biased region" description="Polar residues" evidence="4">
    <location>
        <begin position="376"/>
        <end position="385"/>
    </location>
</feature>
<organism evidence="7 8">
    <name type="scientific">Lysobacter spongiicola DSM 21749</name>
    <dbReference type="NCBI Taxonomy" id="1122188"/>
    <lineage>
        <taxon>Bacteria</taxon>
        <taxon>Pseudomonadati</taxon>
        <taxon>Pseudomonadota</taxon>
        <taxon>Gammaproteobacteria</taxon>
        <taxon>Lysobacterales</taxon>
        <taxon>Lysobacteraceae</taxon>
        <taxon>Novilysobacter</taxon>
    </lineage>
</organism>
<keyword evidence="5" id="KW-0812">Transmembrane</keyword>
<dbReference type="Pfam" id="PF12833">
    <property type="entry name" value="HTH_18"/>
    <property type="match status" value="1"/>
</dbReference>
<sequence length="385" mass="42942">MDHWVVIYAIGAAQAVMLAVALARRRANPQANRVLAGWIAVVGIDLAIKAMYLAEPTAGLFKPTRFVALLPFMYASLFYLYVRVLTTGRGLGLRDLVHFAGFALVLAWAAPVFLLGREETEAAFARWQAGEAHWLPPWFDPLLYGYAFSYIAAALVRVHRYRRQVRARRSDADRQSLRWITVVAIGQLVIWGIATLQWLVRAPWLDYYLIYGAVAAWVCVIGYLSLGQPPVVVELPPEAATPVSDDRAAGDDDPRFDEVESRLSRLMREEQLYREPALTIGQLAKRSGYPEYLVSAVINRRFGGNFWEYINRQRIDAAAARLTDPGDTRTILDIAYACGFTSKSTFNAAFKRQLGVTPSAWRRDRADRSGAGSPASEGSTRTPQG</sequence>
<evidence type="ECO:0000259" key="6">
    <source>
        <dbReference type="PROSITE" id="PS01124"/>
    </source>
</evidence>
<dbReference type="EMBL" id="FUXP01000009">
    <property type="protein sequence ID" value="SKA15689.1"/>
    <property type="molecule type" value="Genomic_DNA"/>
</dbReference>
<dbReference type="InterPro" id="IPR020449">
    <property type="entry name" value="Tscrpt_reg_AraC-type_HTH"/>
</dbReference>
<keyword evidence="3" id="KW-0804">Transcription</keyword>
<gene>
    <name evidence="7" type="ORF">SAMN02745674_02186</name>
</gene>
<keyword evidence="2 7" id="KW-0238">DNA-binding</keyword>
<dbReference type="InterPro" id="IPR018060">
    <property type="entry name" value="HTH_AraC"/>
</dbReference>
<feature type="transmembrane region" description="Helical" evidence="5">
    <location>
        <begin position="35"/>
        <end position="54"/>
    </location>
</feature>
<dbReference type="STRING" id="1122188.SAMN02745674_02186"/>
<feature type="transmembrane region" description="Helical" evidence="5">
    <location>
        <begin position="205"/>
        <end position="226"/>
    </location>
</feature>
<dbReference type="SUPFAM" id="SSF46689">
    <property type="entry name" value="Homeodomain-like"/>
    <property type="match status" value="1"/>
</dbReference>
<feature type="region of interest" description="Disordered" evidence="4">
    <location>
        <begin position="360"/>
        <end position="385"/>
    </location>
</feature>
<dbReference type="Proteomes" id="UP000190061">
    <property type="component" value="Unassembled WGS sequence"/>
</dbReference>
<feature type="domain" description="HTH araC/xylS-type" evidence="6">
    <location>
        <begin position="261"/>
        <end position="364"/>
    </location>
</feature>
<keyword evidence="5" id="KW-0472">Membrane</keyword>
<dbReference type="SMART" id="SM00342">
    <property type="entry name" value="HTH_ARAC"/>
    <property type="match status" value="1"/>
</dbReference>
<protein>
    <submittedName>
        <fullName evidence="7">AraC-type DNA-binding protein</fullName>
    </submittedName>
</protein>
<dbReference type="PANTHER" id="PTHR43280">
    <property type="entry name" value="ARAC-FAMILY TRANSCRIPTIONAL REGULATOR"/>
    <property type="match status" value="1"/>
</dbReference>
<dbReference type="PANTHER" id="PTHR43280:SF29">
    <property type="entry name" value="ARAC-FAMILY TRANSCRIPTIONAL REGULATOR"/>
    <property type="match status" value="1"/>
</dbReference>
<dbReference type="PRINTS" id="PR00032">
    <property type="entry name" value="HTHARAC"/>
</dbReference>
<evidence type="ECO:0000313" key="7">
    <source>
        <dbReference type="EMBL" id="SKA15689.1"/>
    </source>
</evidence>
<evidence type="ECO:0000256" key="3">
    <source>
        <dbReference type="ARBA" id="ARBA00023163"/>
    </source>
</evidence>